<dbReference type="Proteomes" id="UP000663828">
    <property type="component" value="Unassembled WGS sequence"/>
</dbReference>
<evidence type="ECO:0000313" key="2">
    <source>
        <dbReference type="EMBL" id="CAF1116463.1"/>
    </source>
</evidence>
<evidence type="ECO:0000313" key="4">
    <source>
        <dbReference type="Proteomes" id="UP000663828"/>
    </source>
</evidence>
<gene>
    <name evidence="3" type="ORF">EDS130_LOCUS28644</name>
    <name evidence="2" type="ORF">XAT740_LOCUS19141</name>
</gene>
<dbReference type="OrthoDB" id="10013774at2759"/>
<dbReference type="EMBL" id="CAJNOJ010000188">
    <property type="protein sequence ID" value="CAF1263635.1"/>
    <property type="molecule type" value="Genomic_DNA"/>
</dbReference>
<comment type="caution">
    <text evidence="2">The sequence shown here is derived from an EMBL/GenBank/DDBJ whole genome shotgun (WGS) entry which is preliminary data.</text>
</comment>
<dbReference type="EMBL" id="CAJNOR010001299">
    <property type="protein sequence ID" value="CAF1116463.1"/>
    <property type="molecule type" value="Genomic_DNA"/>
</dbReference>
<reference evidence="2" key="1">
    <citation type="submission" date="2021-02" db="EMBL/GenBank/DDBJ databases">
        <authorList>
            <person name="Nowell W R."/>
        </authorList>
    </citation>
    <scope>NUCLEOTIDE SEQUENCE</scope>
</reference>
<dbReference type="AlphaFoldDB" id="A0A814QAC6"/>
<evidence type="ECO:0000259" key="1">
    <source>
        <dbReference type="PROSITE" id="PS50181"/>
    </source>
</evidence>
<feature type="domain" description="F-box" evidence="1">
    <location>
        <begin position="13"/>
        <end position="61"/>
    </location>
</feature>
<keyword evidence="4" id="KW-1185">Reference proteome</keyword>
<dbReference type="Proteomes" id="UP000663852">
    <property type="component" value="Unassembled WGS sequence"/>
</dbReference>
<organism evidence="2 4">
    <name type="scientific">Adineta ricciae</name>
    <name type="common">Rotifer</name>
    <dbReference type="NCBI Taxonomy" id="249248"/>
    <lineage>
        <taxon>Eukaryota</taxon>
        <taxon>Metazoa</taxon>
        <taxon>Spiralia</taxon>
        <taxon>Gnathifera</taxon>
        <taxon>Rotifera</taxon>
        <taxon>Eurotatoria</taxon>
        <taxon>Bdelloidea</taxon>
        <taxon>Adinetida</taxon>
        <taxon>Adinetidae</taxon>
        <taxon>Adineta</taxon>
    </lineage>
</organism>
<name>A0A814QAC6_ADIRI</name>
<dbReference type="InterPro" id="IPR001810">
    <property type="entry name" value="F-box_dom"/>
</dbReference>
<dbReference type="PROSITE" id="PS50181">
    <property type="entry name" value="FBOX"/>
    <property type="match status" value="1"/>
</dbReference>
<proteinExistence type="predicted"/>
<sequence length="524" mass="61019">MEDMVINRLHKQNYTLESLPNELLFAISSYLDSAHLIQAFHDLNYRFNLIIYQSVRHFTISKDTSGNVVDTYDSNIKNVIEQIFIDTEMCPYTFLSINSCINLRSIILRCADLAIIDLTVNYCLADDDIHSCLDVLNVCNILPANWLNSNRFRDHKLDRLVCLAMTRLCLERCSEQVLHLLCNLIPNLTYLKIKQLSTVDDRSYYCFELPFSHQHVSVLKQLHIATGMNRLDDIRSIERLIDTYKSSLEFCSLNISLNEPISGSYLQQNIFEPCQNLNKFTFAFNYWQDDIEEADVLYQFQSDWWLDTQRPPVLIFCGNLREVFIVSMPCHLCDYLWLPTDPRDWLLNKGDFDSPDVCFTKQTHIRFINHHRQPITLELVNIIGRVFQAPKQQLSLLRWNFVSQNLLFEQLMTTSSTDPVLPLVYFLDLNSCGADELDAKTLIIWLMLASNVRMINVCQGTPSGKIRLINQLKMLLDRDKRLKSLADAIEEIHVFYNFDSLSYATKQHICQMCSEVFQKAVIHC</sequence>
<evidence type="ECO:0000313" key="3">
    <source>
        <dbReference type="EMBL" id="CAF1263635.1"/>
    </source>
</evidence>
<protein>
    <recommendedName>
        <fullName evidence="1">F-box domain-containing protein</fullName>
    </recommendedName>
</protein>
<accession>A0A814QAC6</accession>